<dbReference type="Gene3D" id="1.25.10.10">
    <property type="entry name" value="Leucine-rich Repeat Variant"/>
    <property type="match status" value="1"/>
</dbReference>
<dbReference type="Proteomes" id="UP000179807">
    <property type="component" value="Unassembled WGS sequence"/>
</dbReference>
<proteinExistence type="predicted"/>
<protein>
    <recommendedName>
        <fullName evidence="3">Importin N-terminal domain-containing protein</fullName>
    </recommendedName>
</protein>
<dbReference type="VEuPathDB" id="TrichDB:TRFO_08862"/>
<dbReference type="AlphaFoldDB" id="A0A1J4JHE4"/>
<keyword evidence="2" id="KW-1185">Reference proteome</keyword>
<dbReference type="EMBL" id="MLAK01001049">
    <property type="protein sequence ID" value="OHS98570.1"/>
    <property type="molecule type" value="Genomic_DNA"/>
</dbReference>
<dbReference type="RefSeq" id="XP_068351707.1">
    <property type="nucleotide sequence ID" value="XM_068494540.1"/>
</dbReference>
<evidence type="ECO:0000313" key="1">
    <source>
        <dbReference type="EMBL" id="OHS98570.1"/>
    </source>
</evidence>
<organism evidence="1 2">
    <name type="scientific">Tritrichomonas foetus</name>
    <dbReference type="NCBI Taxonomy" id="1144522"/>
    <lineage>
        <taxon>Eukaryota</taxon>
        <taxon>Metamonada</taxon>
        <taxon>Parabasalia</taxon>
        <taxon>Tritrichomonadida</taxon>
        <taxon>Tritrichomonadidae</taxon>
        <taxon>Tritrichomonas</taxon>
    </lineage>
</organism>
<sequence>MNTLVFHILFGLFVERKFELQMIVYKNPLSPKSNDRWLKNLTFCLENDGESQRKQAELLSKINFHHFFSDNLNHVKENLRLTEEVLKTGYSITSLPNFLIPQTIDLACKYPQETFFCESALNFIYYLCLLNEDFYINYLNDNIINFLISVAQNDESENNVHKSLLILSELISYKKHEVSSKVDGMRLLQVATQILDKCQNNIYKANEKIIEATFLLITNCLISFDYSFDTLNLIGKNIVQSSYPNEKDPNRIWQTSAIFSISHISFWRSEDYFLDYFSSRDTLENLINAISPEFEKLSSYIFCALDNIAFKKDVFALNLITHNPSIFNFYPPENWSVKSKASYYRPLITAIRRTSECRELNQGGELLYYALSTLQEVSQMVIPKIIDVIENQPFKIKKAAIVLLCQLINLNDSKILHTIVVGHINIIDEIIQLLDFKNPKVIYSLIKSIRTLCGFGDNVAMNTGLPNPFLQFILNDEVKSILDKIAETYNDIHEITTSISRFYGEIETYIEHQDIDMPNDEEFEIFI</sequence>
<evidence type="ECO:0000313" key="2">
    <source>
        <dbReference type="Proteomes" id="UP000179807"/>
    </source>
</evidence>
<dbReference type="SUPFAM" id="SSF48371">
    <property type="entry name" value="ARM repeat"/>
    <property type="match status" value="1"/>
</dbReference>
<comment type="caution">
    <text evidence="1">The sequence shown here is derived from an EMBL/GenBank/DDBJ whole genome shotgun (WGS) entry which is preliminary data.</text>
</comment>
<evidence type="ECO:0008006" key="3">
    <source>
        <dbReference type="Google" id="ProtNLM"/>
    </source>
</evidence>
<dbReference type="InterPro" id="IPR016024">
    <property type="entry name" value="ARM-type_fold"/>
</dbReference>
<dbReference type="GeneID" id="94829244"/>
<reference evidence="1" key="1">
    <citation type="submission" date="2016-10" db="EMBL/GenBank/DDBJ databases">
        <authorList>
            <person name="Benchimol M."/>
            <person name="Almeida L.G."/>
            <person name="Vasconcelos A.T."/>
            <person name="Perreira-Neves A."/>
            <person name="Rosa I.A."/>
            <person name="Tasca T."/>
            <person name="Bogo M.R."/>
            <person name="de Souza W."/>
        </authorList>
    </citation>
    <scope>NUCLEOTIDE SEQUENCE [LARGE SCALE GENOMIC DNA]</scope>
    <source>
        <strain evidence="1">K</strain>
    </source>
</reference>
<name>A0A1J4JHE4_9EUKA</name>
<gene>
    <name evidence="1" type="ORF">TRFO_08862</name>
</gene>
<dbReference type="InterPro" id="IPR011989">
    <property type="entry name" value="ARM-like"/>
</dbReference>
<accession>A0A1J4JHE4</accession>